<reference evidence="6" key="2">
    <citation type="submission" date="2025-08" db="UniProtKB">
        <authorList>
            <consortium name="Ensembl"/>
        </authorList>
    </citation>
    <scope>IDENTIFICATION</scope>
</reference>
<evidence type="ECO:0000256" key="5">
    <source>
        <dbReference type="SAM" id="MobiDB-lite"/>
    </source>
</evidence>
<name>H3A362_LATCH</name>
<keyword evidence="3" id="KW-0343">GTPase activation</keyword>
<dbReference type="GO" id="GO:0016020">
    <property type="term" value="C:membrane"/>
    <property type="evidence" value="ECO:0007669"/>
    <property type="project" value="TreeGrafter"/>
</dbReference>
<dbReference type="GO" id="GO:0005829">
    <property type="term" value="C:cytosol"/>
    <property type="evidence" value="ECO:0007669"/>
    <property type="project" value="TreeGrafter"/>
</dbReference>
<dbReference type="eggNOG" id="KOG3205">
    <property type="taxonomic scope" value="Eukaryota"/>
</dbReference>
<dbReference type="InterPro" id="IPR014756">
    <property type="entry name" value="Ig_E-set"/>
</dbReference>
<gene>
    <name evidence="6" type="primary">ARHGDIB</name>
</gene>
<dbReference type="Gene3D" id="2.70.50.30">
    <property type="entry name" value="Coagulation Factor XIII, subunit A, domain 1"/>
    <property type="match status" value="1"/>
</dbReference>
<reference evidence="7" key="1">
    <citation type="submission" date="2011-08" db="EMBL/GenBank/DDBJ databases">
        <title>The draft genome of Latimeria chalumnae.</title>
        <authorList>
            <person name="Di Palma F."/>
            <person name="Alfoldi J."/>
            <person name="Johnson J."/>
            <person name="Berlin A."/>
            <person name="Gnerre S."/>
            <person name="Jaffe D."/>
            <person name="MacCallum I."/>
            <person name="Young S."/>
            <person name="Walker B.J."/>
            <person name="Lander E."/>
            <person name="Lindblad-Toh K."/>
        </authorList>
    </citation>
    <scope>NUCLEOTIDE SEQUENCE [LARGE SCALE GENOMIC DNA]</scope>
    <source>
        <strain evidence="7">Wild caught</strain>
    </source>
</reference>
<comment type="subcellular location">
    <subcellularLocation>
        <location evidence="1">Cytoplasm</location>
    </subcellularLocation>
</comment>
<dbReference type="GO" id="GO:0005094">
    <property type="term" value="F:Rho GDP-dissociation inhibitor activity"/>
    <property type="evidence" value="ECO:0007669"/>
    <property type="project" value="InterPro"/>
</dbReference>
<accession>H3A362</accession>
<dbReference type="OMA" id="ICNDAPK"/>
<evidence type="ECO:0000256" key="1">
    <source>
        <dbReference type="ARBA" id="ARBA00004496"/>
    </source>
</evidence>
<proteinExistence type="inferred from homology"/>
<evidence type="ECO:0000256" key="2">
    <source>
        <dbReference type="ARBA" id="ARBA00009758"/>
    </source>
</evidence>
<evidence type="ECO:0000256" key="4">
    <source>
        <dbReference type="ARBA" id="ARBA00022490"/>
    </source>
</evidence>
<dbReference type="PANTHER" id="PTHR10980">
    <property type="entry name" value="RHO GDP-DISSOCIATION INHIBITOR"/>
    <property type="match status" value="1"/>
</dbReference>
<dbReference type="EMBL" id="AFYH01238667">
    <property type="status" value="NOT_ANNOTATED_CDS"/>
    <property type="molecule type" value="Genomic_DNA"/>
</dbReference>
<dbReference type="Ensembl" id="ENSLACT00000004119.1">
    <property type="protein sequence ID" value="ENSLACP00000004083.1"/>
    <property type="gene ID" value="ENSLACG00000003630.1"/>
</dbReference>
<feature type="region of interest" description="Disordered" evidence="5">
    <location>
        <begin position="1"/>
        <end position="34"/>
    </location>
</feature>
<comment type="similarity">
    <text evidence="2">Belongs to the Rho GDI family.</text>
</comment>
<dbReference type="SUPFAM" id="SSF81296">
    <property type="entry name" value="E set domains"/>
    <property type="match status" value="1"/>
</dbReference>
<dbReference type="Pfam" id="PF02115">
    <property type="entry name" value="Rho_GDI"/>
    <property type="match status" value="1"/>
</dbReference>
<dbReference type="GO" id="GO:0007266">
    <property type="term" value="P:Rho protein signal transduction"/>
    <property type="evidence" value="ECO:0007669"/>
    <property type="project" value="InterPro"/>
</dbReference>
<dbReference type="EMBL" id="AFYH01238668">
    <property type="status" value="NOT_ANNOTATED_CDS"/>
    <property type="molecule type" value="Genomic_DNA"/>
</dbReference>
<evidence type="ECO:0000313" key="7">
    <source>
        <dbReference type="Proteomes" id="UP000008672"/>
    </source>
</evidence>
<organism evidence="6 7">
    <name type="scientific">Latimeria chalumnae</name>
    <name type="common">Coelacanth</name>
    <dbReference type="NCBI Taxonomy" id="7897"/>
    <lineage>
        <taxon>Eukaryota</taxon>
        <taxon>Metazoa</taxon>
        <taxon>Chordata</taxon>
        <taxon>Craniata</taxon>
        <taxon>Vertebrata</taxon>
        <taxon>Euteleostomi</taxon>
        <taxon>Coelacanthiformes</taxon>
        <taxon>Coelacanthidae</taxon>
        <taxon>Latimeria</taxon>
    </lineage>
</organism>
<dbReference type="PANTHER" id="PTHR10980:SF15">
    <property type="entry name" value="RHO GDP-DISSOCIATION INHIBITOR 2"/>
    <property type="match status" value="1"/>
</dbReference>
<dbReference type="InterPro" id="IPR000406">
    <property type="entry name" value="Rho_GDI"/>
</dbReference>
<dbReference type="InParanoid" id="H3A362"/>
<dbReference type="HOGENOM" id="CLU_076228_2_1_1"/>
<reference evidence="6" key="3">
    <citation type="submission" date="2025-09" db="UniProtKB">
        <authorList>
            <consortium name="Ensembl"/>
        </authorList>
    </citation>
    <scope>IDENTIFICATION</scope>
</reference>
<dbReference type="AlphaFoldDB" id="H3A362"/>
<dbReference type="Bgee" id="ENSLACG00000003630">
    <property type="expression patterns" value="Expressed in pelvic fin and 6 other cell types or tissues"/>
</dbReference>
<keyword evidence="7" id="KW-1185">Reference proteome</keyword>
<sequence length="149" mass="17070">MTEEKVDPHLDEDEDDVDTKAPYKPPAQKSLKEIQEMDKDDESLAKYKQTLLGSVPVEVDPNAPNVTVTRMTLICNDAPKPITMDLTGDLETLKKQTFVLKEGVEYRVQIHFKVNKEIVAGLKYKQITTRKGIKGNYKPYENYNLLDRE</sequence>
<dbReference type="GeneTree" id="ENSGT00390000006233"/>
<dbReference type="PRINTS" id="PR00492">
    <property type="entry name" value="RHOGDI"/>
</dbReference>
<dbReference type="InterPro" id="IPR024792">
    <property type="entry name" value="RhoGDI_dom_sf"/>
</dbReference>
<keyword evidence="4" id="KW-0963">Cytoplasm</keyword>
<evidence type="ECO:0000256" key="3">
    <source>
        <dbReference type="ARBA" id="ARBA00022468"/>
    </source>
</evidence>
<evidence type="ECO:0000313" key="6">
    <source>
        <dbReference type="Ensembl" id="ENSLACP00000004083.1"/>
    </source>
</evidence>
<dbReference type="STRING" id="7897.ENSLACP00000004083"/>
<dbReference type="FunFam" id="2.70.50.30:FF:000004">
    <property type="entry name" value="Rho GDP-dissociation inhibitor 1"/>
    <property type="match status" value="1"/>
</dbReference>
<dbReference type="Proteomes" id="UP000008672">
    <property type="component" value="Unassembled WGS sequence"/>
</dbReference>
<dbReference type="GO" id="GO:0005096">
    <property type="term" value="F:GTPase activator activity"/>
    <property type="evidence" value="ECO:0007669"/>
    <property type="project" value="UniProtKB-KW"/>
</dbReference>
<protein>
    <submittedName>
        <fullName evidence="6">Rho GDP dissociation inhibitor beta</fullName>
    </submittedName>
</protein>